<accession>A0A8H4UGR7</accession>
<gene>
    <name evidence="3" type="ORF">FZEAL_7371</name>
</gene>
<evidence type="ECO:0000256" key="1">
    <source>
        <dbReference type="SAM" id="MobiDB-lite"/>
    </source>
</evidence>
<feature type="compositionally biased region" description="Low complexity" evidence="1">
    <location>
        <begin position="157"/>
        <end position="189"/>
    </location>
</feature>
<feature type="region of interest" description="Disordered" evidence="1">
    <location>
        <begin position="144"/>
        <end position="189"/>
    </location>
</feature>
<dbReference type="Proteomes" id="UP000635477">
    <property type="component" value="Unassembled WGS sequence"/>
</dbReference>
<reference evidence="3" key="2">
    <citation type="submission" date="2020-05" db="EMBL/GenBank/DDBJ databases">
        <authorList>
            <person name="Kim H.-S."/>
            <person name="Proctor R.H."/>
            <person name="Brown D.W."/>
        </authorList>
    </citation>
    <scope>NUCLEOTIDE SEQUENCE</scope>
    <source>
        <strain evidence="3">NRRL 22465</strain>
    </source>
</reference>
<protein>
    <submittedName>
        <fullName evidence="3">Uncharacterized protein</fullName>
    </submittedName>
</protein>
<keyword evidence="4" id="KW-1185">Reference proteome</keyword>
<proteinExistence type="predicted"/>
<reference evidence="3" key="1">
    <citation type="journal article" date="2020" name="BMC Genomics">
        <title>Correction to: Identification and distribution of gene clusters required for synthesis of sphingolipid metabolism inhibitors in diverse species of the filamentous fungus Fusarium.</title>
        <authorList>
            <person name="Kim H.S."/>
            <person name="Lohmar J.M."/>
            <person name="Busman M."/>
            <person name="Brown D.W."/>
            <person name="Naumann T.A."/>
            <person name="Divon H.H."/>
            <person name="Lysoe E."/>
            <person name="Uhlig S."/>
            <person name="Proctor R.H."/>
        </authorList>
    </citation>
    <scope>NUCLEOTIDE SEQUENCE</scope>
    <source>
        <strain evidence="3">NRRL 22465</strain>
    </source>
</reference>
<feature type="chain" id="PRO_5034263399" evidence="2">
    <location>
        <begin position="23"/>
        <end position="212"/>
    </location>
</feature>
<evidence type="ECO:0000313" key="4">
    <source>
        <dbReference type="Proteomes" id="UP000635477"/>
    </source>
</evidence>
<dbReference type="AlphaFoldDB" id="A0A8H4UGR7"/>
<dbReference type="EMBL" id="JABEYC010000589">
    <property type="protein sequence ID" value="KAF4975898.1"/>
    <property type="molecule type" value="Genomic_DNA"/>
</dbReference>
<comment type="caution">
    <text evidence="3">The sequence shown here is derived from an EMBL/GenBank/DDBJ whole genome shotgun (WGS) entry which is preliminary data.</text>
</comment>
<keyword evidence="2" id="KW-0732">Signal</keyword>
<name>A0A8H4UGR7_9HYPO</name>
<feature type="signal peptide" evidence="2">
    <location>
        <begin position="1"/>
        <end position="22"/>
    </location>
</feature>
<evidence type="ECO:0000313" key="3">
    <source>
        <dbReference type="EMBL" id="KAF4975898.1"/>
    </source>
</evidence>
<evidence type="ECO:0000256" key="2">
    <source>
        <dbReference type="SAM" id="SignalP"/>
    </source>
</evidence>
<sequence>MRFTSIFLAGAAAAIATAATQSADLSPAQQSIADCIDECEAGDAKCQSYCVSVPSPDEDQVNATTECVAACDQGDGSQAETDKYAACRDECIAGNYWKTGSGTPRETGASGSKASLSSAVEAASTALESVSSALESAASSAMASATGTDDASDSEDTASASATSSDADSSDDSSASETASGSAASATETDSGASVVFGGVSLAGLFAAILAL</sequence>
<dbReference type="OrthoDB" id="5597238at2759"/>
<organism evidence="3 4">
    <name type="scientific">Fusarium zealandicum</name>
    <dbReference type="NCBI Taxonomy" id="1053134"/>
    <lineage>
        <taxon>Eukaryota</taxon>
        <taxon>Fungi</taxon>
        <taxon>Dikarya</taxon>
        <taxon>Ascomycota</taxon>
        <taxon>Pezizomycotina</taxon>
        <taxon>Sordariomycetes</taxon>
        <taxon>Hypocreomycetidae</taxon>
        <taxon>Hypocreales</taxon>
        <taxon>Nectriaceae</taxon>
        <taxon>Fusarium</taxon>
        <taxon>Fusarium staphyleae species complex</taxon>
    </lineage>
</organism>